<reference evidence="2" key="1">
    <citation type="submission" date="2023-06" db="EMBL/GenBank/DDBJ databases">
        <authorList>
            <consortium name="Lawrence Berkeley National Laboratory"/>
            <person name="Ahrendt S."/>
            <person name="Sahu N."/>
            <person name="Indic B."/>
            <person name="Wong-Bajracharya J."/>
            <person name="Merenyi Z."/>
            <person name="Ke H.-M."/>
            <person name="Monk M."/>
            <person name="Kocsube S."/>
            <person name="Drula E."/>
            <person name="Lipzen A."/>
            <person name="Balint B."/>
            <person name="Henrissat B."/>
            <person name="Andreopoulos B."/>
            <person name="Martin F.M."/>
            <person name="Harder C.B."/>
            <person name="Rigling D."/>
            <person name="Ford K.L."/>
            <person name="Foster G.D."/>
            <person name="Pangilinan J."/>
            <person name="Papanicolaou A."/>
            <person name="Barry K."/>
            <person name="LaButti K."/>
            <person name="Viragh M."/>
            <person name="Koriabine M."/>
            <person name="Yan M."/>
            <person name="Riley R."/>
            <person name="Champramary S."/>
            <person name="Plett K.L."/>
            <person name="Tsai I.J."/>
            <person name="Slot J."/>
            <person name="Sipos G."/>
            <person name="Plett J."/>
            <person name="Nagy L.G."/>
            <person name="Grigoriev I.V."/>
        </authorList>
    </citation>
    <scope>NUCLEOTIDE SEQUENCE</scope>
    <source>
        <strain evidence="2">HWK02</strain>
    </source>
</reference>
<feature type="region of interest" description="Disordered" evidence="1">
    <location>
        <begin position="313"/>
        <end position="332"/>
    </location>
</feature>
<dbReference type="AlphaFoldDB" id="A0AA39UGU2"/>
<name>A0AA39UGU2_9AGAR</name>
<organism evidence="2 3">
    <name type="scientific">Armillaria luteobubalina</name>
    <dbReference type="NCBI Taxonomy" id="153913"/>
    <lineage>
        <taxon>Eukaryota</taxon>
        <taxon>Fungi</taxon>
        <taxon>Dikarya</taxon>
        <taxon>Basidiomycota</taxon>
        <taxon>Agaricomycotina</taxon>
        <taxon>Agaricomycetes</taxon>
        <taxon>Agaricomycetidae</taxon>
        <taxon>Agaricales</taxon>
        <taxon>Marasmiineae</taxon>
        <taxon>Physalacriaceae</taxon>
        <taxon>Armillaria</taxon>
    </lineage>
</organism>
<feature type="region of interest" description="Disordered" evidence="1">
    <location>
        <begin position="78"/>
        <end position="133"/>
    </location>
</feature>
<proteinExistence type="predicted"/>
<dbReference type="Proteomes" id="UP001175228">
    <property type="component" value="Unassembled WGS sequence"/>
</dbReference>
<evidence type="ECO:0000313" key="2">
    <source>
        <dbReference type="EMBL" id="KAK0486793.1"/>
    </source>
</evidence>
<sequence length="367" mass="40154">MMKMVEQIHPFMLNFSDNTKQPFPTCIEAFLATILHNLFNVPAKLCQGSWHDWALLLNNTEQVINWFREYSKLPLWGASPVPSEDEDTSSEDDSGEELPDPRPPPPKCSKVNDGSSKCKQQQKPAKVEPAPDTKTMLAKEITNMIDDQEMTPVMVDTLLQCTGTDLAIIGVLQILLIPGHLGCIQCAAKCITCKHSRKATTCPNCTKSRFCSCFLSTGAWHEAKIIVGLTVLLQKVYKACATSFANITVALEHIEENHGTDATLDISCKLPASCRLFIKMGHLVGDSFKQKIEDVVQSKVEVTKDFAQASVLPPLEESTPSAGPGDEAPLDNGQEAPLLKAIDLLGMRKSSTTSLVASTCLKCHQIS</sequence>
<comment type="caution">
    <text evidence="2">The sequence shown here is derived from an EMBL/GenBank/DDBJ whole genome shotgun (WGS) entry which is preliminary data.</text>
</comment>
<evidence type="ECO:0000313" key="3">
    <source>
        <dbReference type="Proteomes" id="UP001175228"/>
    </source>
</evidence>
<evidence type="ECO:0000256" key="1">
    <source>
        <dbReference type="SAM" id="MobiDB-lite"/>
    </source>
</evidence>
<feature type="compositionally biased region" description="Acidic residues" evidence="1">
    <location>
        <begin position="83"/>
        <end position="98"/>
    </location>
</feature>
<accession>A0AA39UGU2</accession>
<protein>
    <submittedName>
        <fullName evidence="2">Uncharacterized protein</fullName>
    </submittedName>
</protein>
<feature type="compositionally biased region" description="Polar residues" evidence="1">
    <location>
        <begin position="112"/>
        <end position="123"/>
    </location>
</feature>
<gene>
    <name evidence="2" type="ORF">EDD18DRAFT_1111015</name>
</gene>
<dbReference type="EMBL" id="JAUEPU010000045">
    <property type="protein sequence ID" value="KAK0486793.1"/>
    <property type="molecule type" value="Genomic_DNA"/>
</dbReference>
<keyword evidence="3" id="KW-1185">Reference proteome</keyword>